<evidence type="ECO:0000313" key="1">
    <source>
        <dbReference type="EMBL" id="OZJ05734.1"/>
    </source>
</evidence>
<dbReference type="EMBL" id="MVBO01000010">
    <property type="protein sequence ID" value="OZJ05734.1"/>
    <property type="molecule type" value="Genomic_DNA"/>
</dbReference>
<dbReference type="AlphaFoldDB" id="A0A261Y5I7"/>
<accession>A0A261Y5I7</accession>
<sequence length="146" mass="16579">MAYLVSVSPSSSYQTEIKQAPGFSMLQDLWHSIGYLFRPKPGSYLPNLDRPKPLLRPQSCSSIPRLSFSSPIPDYDVSLSTPCTPTTSTPPTLSTSRYRYKLCPMEGCSERLLVYIDDVYVYKWVNAHFHASHPHQIRVVVNLVKE</sequence>
<proteinExistence type="predicted"/>
<name>A0A261Y5I7_9FUNG</name>
<dbReference type="Proteomes" id="UP000242875">
    <property type="component" value="Unassembled WGS sequence"/>
</dbReference>
<reference evidence="1 2" key="1">
    <citation type="journal article" date="2017" name="Mycologia">
        <title>Bifiguratus adelaidae, gen. et sp. nov., a new member of Mucoromycotina in endophytic and soil-dwelling habitats.</title>
        <authorList>
            <person name="Torres-Cruz T.J."/>
            <person name="Billingsley Tobias T.L."/>
            <person name="Almatruk M."/>
            <person name="Hesse C."/>
            <person name="Kuske C.R."/>
            <person name="Desiro A."/>
            <person name="Benucci G.M."/>
            <person name="Bonito G."/>
            <person name="Stajich J.E."/>
            <person name="Dunlap C."/>
            <person name="Arnold A.E."/>
            <person name="Porras-Alfaro A."/>
        </authorList>
    </citation>
    <scope>NUCLEOTIDE SEQUENCE [LARGE SCALE GENOMIC DNA]</scope>
    <source>
        <strain evidence="1 2">AZ0501</strain>
    </source>
</reference>
<comment type="caution">
    <text evidence="1">The sequence shown here is derived from an EMBL/GenBank/DDBJ whole genome shotgun (WGS) entry which is preliminary data.</text>
</comment>
<keyword evidence="2" id="KW-1185">Reference proteome</keyword>
<evidence type="ECO:0000313" key="2">
    <source>
        <dbReference type="Proteomes" id="UP000242875"/>
    </source>
</evidence>
<gene>
    <name evidence="1" type="ORF">BZG36_01316</name>
</gene>
<protein>
    <submittedName>
        <fullName evidence="1">Uncharacterized protein</fullName>
    </submittedName>
</protein>
<organism evidence="1 2">
    <name type="scientific">Bifiguratus adelaidae</name>
    <dbReference type="NCBI Taxonomy" id="1938954"/>
    <lineage>
        <taxon>Eukaryota</taxon>
        <taxon>Fungi</taxon>
        <taxon>Fungi incertae sedis</taxon>
        <taxon>Mucoromycota</taxon>
        <taxon>Mucoromycotina</taxon>
        <taxon>Endogonomycetes</taxon>
        <taxon>Endogonales</taxon>
        <taxon>Endogonales incertae sedis</taxon>
        <taxon>Bifiguratus</taxon>
    </lineage>
</organism>